<dbReference type="SUPFAM" id="SSF52540">
    <property type="entry name" value="P-loop containing nucleoside triphosphate hydrolases"/>
    <property type="match status" value="1"/>
</dbReference>
<dbReference type="Pfam" id="PF14490">
    <property type="entry name" value="HHH_RecD2"/>
    <property type="match status" value="1"/>
</dbReference>
<evidence type="ECO:0000313" key="3">
    <source>
        <dbReference type="Proteomes" id="UP000251891"/>
    </source>
</evidence>
<protein>
    <submittedName>
        <fullName evidence="2">Conjugal transfer protein TraA</fullName>
    </submittedName>
</protein>
<dbReference type="OrthoDB" id="9763659at2"/>
<dbReference type="EMBL" id="QLYX01000007">
    <property type="protein sequence ID" value="RAY13959.1"/>
    <property type="molecule type" value="Genomic_DNA"/>
</dbReference>
<feature type="domain" description="ATP-dependent RecD2 DNA helicase-like helix-hairpin-helix" evidence="1">
    <location>
        <begin position="12"/>
        <end position="96"/>
    </location>
</feature>
<dbReference type="Gene3D" id="3.40.50.300">
    <property type="entry name" value="P-loop containing nucleotide triphosphate hydrolases"/>
    <property type="match status" value="2"/>
</dbReference>
<name>A0A365H4H9_9ACTN</name>
<dbReference type="Gene3D" id="1.10.10.2220">
    <property type="match status" value="1"/>
</dbReference>
<dbReference type="InterPro" id="IPR027417">
    <property type="entry name" value="P-loop_NTPase"/>
</dbReference>
<dbReference type="RefSeq" id="WP_111868743.1">
    <property type="nucleotide sequence ID" value="NZ_QLYX01000007.1"/>
</dbReference>
<reference evidence="2 3" key="1">
    <citation type="submission" date="2018-06" db="EMBL/GenBank/DDBJ databases">
        <title>Actinomadura craniellae sp. nov. isolated from marine sponge Craniella sp.</title>
        <authorList>
            <person name="Li L."/>
            <person name="Xu Q.H."/>
            <person name="Lin H.W."/>
            <person name="Lu Y.H."/>
        </authorList>
    </citation>
    <scope>NUCLEOTIDE SEQUENCE [LARGE SCALE GENOMIC DNA]</scope>
    <source>
        <strain evidence="2 3">LHW63021</strain>
    </source>
</reference>
<proteinExistence type="predicted"/>
<dbReference type="AlphaFoldDB" id="A0A365H4H9"/>
<dbReference type="InterPro" id="IPR029493">
    <property type="entry name" value="RecD2-like_HHH"/>
</dbReference>
<organism evidence="2 3">
    <name type="scientific">Actinomadura craniellae</name>
    <dbReference type="NCBI Taxonomy" id="2231787"/>
    <lineage>
        <taxon>Bacteria</taxon>
        <taxon>Bacillati</taxon>
        <taxon>Actinomycetota</taxon>
        <taxon>Actinomycetes</taxon>
        <taxon>Streptosporangiales</taxon>
        <taxon>Thermomonosporaceae</taxon>
        <taxon>Actinomadura</taxon>
    </lineage>
</organism>
<dbReference type="Gene3D" id="2.30.30.940">
    <property type="match status" value="1"/>
</dbReference>
<accession>A0A365H4H9</accession>
<dbReference type="Proteomes" id="UP000251891">
    <property type="component" value="Unassembled WGS sequence"/>
</dbReference>
<keyword evidence="3" id="KW-1185">Reference proteome</keyword>
<dbReference type="Pfam" id="PF13604">
    <property type="entry name" value="AAA_30"/>
    <property type="match status" value="1"/>
</dbReference>
<gene>
    <name evidence="2" type="ORF">DPM19_16835</name>
</gene>
<comment type="caution">
    <text evidence="2">The sequence shown here is derived from an EMBL/GenBank/DDBJ whole genome shotgun (WGS) entry which is preliminary data.</text>
</comment>
<evidence type="ECO:0000259" key="1">
    <source>
        <dbReference type="Pfam" id="PF14490"/>
    </source>
</evidence>
<sequence length="558" mass="56488">MTFPTSDPTPDLAELFAGAGVPEPYLAPAAARLGPDAARLLRADPWRLLLVPGVGPEQADHFARGLLGPAAEPADPRRGRALAVHLLVRAARHGHTALPVPELAAALAPLKVTEPLAAIRAALDEGEAMHFLEEVDFDALPDDIDEAPDPVELVGLARYALAEEAVAEGVMRLSMTAEPLPDGPTGRLAEALAHGVSVLHGSPGAVEAALPELVEAARAAGARVAVATATGRAAAGAGPAAVALHRLLEATGTGDGLVCARDEQRPVEADVVVALDAGWLDVETAAALVEACADGTRLMLCGDPAGLPPAGPGRVLADLAESGTVPVTDLGDGPGRSPLDALVAGVRRGDLPRVEAPDREVVVVPAADDAEAAHRAVQLVADSIPRALGVPADEVQVLGTGTAGPAGTVALNAALKERLNPGPGAHGGFDVGDRVLVAVALPEVPTGETGPVTGADEDGLTIEFPGGPVRVPTALLGRLRHGRAMTVGQAHGTRWPAVVAVVSGEAAGRLSGPLAVTAFTRGRRHLSIVHAAGPALARAVRESAVPARRTRLVGLLRG</sequence>
<evidence type="ECO:0000313" key="2">
    <source>
        <dbReference type="EMBL" id="RAY13959.1"/>
    </source>
</evidence>